<dbReference type="STRING" id="1073996.SAMN05444271_102130"/>
<dbReference type="AlphaFoldDB" id="A0A1H6RR44"/>
<organism evidence="1 2">
    <name type="scientific">Halohasta litchfieldiae</name>
    <dbReference type="NCBI Taxonomy" id="1073996"/>
    <lineage>
        <taxon>Archaea</taxon>
        <taxon>Methanobacteriati</taxon>
        <taxon>Methanobacteriota</taxon>
        <taxon>Stenosarchaea group</taxon>
        <taxon>Halobacteria</taxon>
        <taxon>Halobacteriales</taxon>
        <taxon>Haloferacaceae</taxon>
        <taxon>Halohasta</taxon>
    </lineage>
</organism>
<name>A0A1H6RR44_9EURY</name>
<accession>A0A1H6RR44</accession>
<reference evidence="1 2" key="1">
    <citation type="submission" date="2016-10" db="EMBL/GenBank/DDBJ databases">
        <authorList>
            <person name="de Groot N.N."/>
        </authorList>
    </citation>
    <scope>NUCLEOTIDE SEQUENCE [LARGE SCALE GENOMIC DNA]</scope>
    <source>
        <strain evidence="1 2">DSM 22187</strain>
    </source>
</reference>
<proteinExistence type="predicted"/>
<sequence length="48" mass="5769">MEPQIALMSTTHTVWLYMRTCSDRFQRSGNRILELSTIPPNYQLYIYE</sequence>
<evidence type="ECO:0000313" key="1">
    <source>
        <dbReference type="EMBL" id="SEI54025.1"/>
    </source>
</evidence>
<dbReference type="Proteomes" id="UP000198888">
    <property type="component" value="Unassembled WGS sequence"/>
</dbReference>
<protein>
    <submittedName>
        <fullName evidence="1">Uncharacterized protein</fullName>
    </submittedName>
</protein>
<gene>
    <name evidence="1" type="ORF">SAMN05444271_102130</name>
</gene>
<dbReference type="EMBL" id="FNYR01000002">
    <property type="protein sequence ID" value="SEI54025.1"/>
    <property type="molecule type" value="Genomic_DNA"/>
</dbReference>
<keyword evidence="2" id="KW-1185">Reference proteome</keyword>
<evidence type="ECO:0000313" key="2">
    <source>
        <dbReference type="Proteomes" id="UP000198888"/>
    </source>
</evidence>